<keyword evidence="2" id="KW-1185">Reference proteome</keyword>
<name>A0A081C0Y4_VECG1</name>
<dbReference type="Proteomes" id="UP000030661">
    <property type="component" value="Unassembled WGS sequence"/>
</dbReference>
<evidence type="ECO:0000313" key="2">
    <source>
        <dbReference type="Proteomes" id="UP000030661"/>
    </source>
</evidence>
<reference evidence="1" key="1">
    <citation type="journal article" date="2015" name="PeerJ">
        <title>First genomic representation of candidate bacterial phylum KSB3 points to enhanced environmental sensing as a trigger of wastewater bulking.</title>
        <authorList>
            <person name="Sekiguchi Y."/>
            <person name="Ohashi A."/>
            <person name="Parks D.H."/>
            <person name="Yamauchi T."/>
            <person name="Tyson G.W."/>
            <person name="Hugenholtz P."/>
        </authorList>
    </citation>
    <scope>NUCLEOTIDE SEQUENCE [LARGE SCALE GENOMIC DNA]</scope>
</reference>
<accession>A0A081C0Y4</accession>
<dbReference type="EMBL" id="DF820467">
    <property type="protein sequence ID" value="GAK58239.1"/>
    <property type="molecule type" value="Genomic_DNA"/>
</dbReference>
<organism evidence="1">
    <name type="scientific">Vecturithrix granuli</name>
    <dbReference type="NCBI Taxonomy" id="1499967"/>
    <lineage>
        <taxon>Bacteria</taxon>
        <taxon>Candidatus Moduliflexota</taxon>
        <taxon>Candidatus Vecturitrichia</taxon>
        <taxon>Candidatus Vecturitrichales</taxon>
        <taxon>Candidatus Vecturitrichaceae</taxon>
        <taxon>Candidatus Vecturithrix</taxon>
    </lineage>
</organism>
<proteinExistence type="predicted"/>
<protein>
    <submittedName>
        <fullName evidence="1">Uncharacterized protein</fullName>
    </submittedName>
</protein>
<dbReference type="HOGENOM" id="CLU_1270228_0_0_0"/>
<sequence length="217" mass="23677">MQKFQYNIMWLVLVTINIGFWGCSRDKDMVTAPTAGSKALNQAVAAADMSCVEYNNPAITSNNEFRIELMPLKQHGNLFTFTYQICKLETSPEVKDLRYWVLGLDQFFPYLAENMTMSDLYVNCGILDTSGNETCGLTVLDPATQVMGVKFDALRLRDEQCQSYLVTLDGSALAEEFQIGTGSVVVATKAGNQDFTTPGAAAPGIACVAGPGVQEKL</sequence>
<dbReference type="AlphaFoldDB" id="A0A081C0Y4"/>
<evidence type="ECO:0000313" key="1">
    <source>
        <dbReference type="EMBL" id="GAK58239.1"/>
    </source>
</evidence>
<gene>
    <name evidence="1" type="ORF">U27_05212</name>
</gene>